<dbReference type="EMBL" id="CP060636">
    <property type="protein sequence ID" value="QNM12071.1"/>
    <property type="molecule type" value="Genomic_DNA"/>
</dbReference>
<gene>
    <name evidence="2" type="ORF">H9Q80_17795</name>
</gene>
<dbReference type="Proteomes" id="UP000515856">
    <property type="component" value="Chromosome"/>
</dbReference>
<evidence type="ECO:0000259" key="1">
    <source>
        <dbReference type="PROSITE" id="PS51352"/>
    </source>
</evidence>
<dbReference type="Gene3D" id="3.40.30.10">
    <property type="entry name" value="Glutaredoxin"/>
    <property type="match status" value="1"/>
</dbReference>
<dbReference type="Pfam" id="PF00085">
    <property type="entry name" value="Thioredoxin"/>
    <property type="match status" value="1"/>
</dbReference>
<accession>A0A7G9GMN9</accession>
<dbReference type="SUPFAM" id="SSF52833">
    <property type="entry name" value="Thioredoxin-like"/>
    <property type="match status" value="1"/>
</dbReference>
<protein>
    <submittedName>
        <fullName evidence="2">Thioredoxin family protein</fullName>
    </submittedName>
</protein>
<dbReference type="CDD" id="cd02947">
    <property type="entry name" value="TRX_family"/>
    <property type="match status" value="1"/>
</dbReference>
<sequence length="110" mass="12906">MKEYMNEITSMEEFEKAYHEKGVQVFTFSADWCPDCQFIKGFMPDLVKAYPDYHFYYVDRDQCMEIAQDQMIMGIPSFVGVKDGVETGRFVSKLRKTKDEIDAFLKALDK</sequence>
<proteinExistence type="predicted"/>
<name>A0A7G9GMN9_9FIRM</name>
<feature type="domain" description="Thioredoxin" evidence="1">
    <location>
        <begin position="1"/>
        <end position="110"/>
    </location>
</feature>
<dbReference type="InterPro" id="IPR036249">
    <property type="entry name" value="Thioredoxin-like_sf"/>
</dbReference>
<dbReference type="PROSITE" id="PS51352">
    <property type="entry name" value="THIOREDOXIN_2"/>
    <property type="match status" value="1"/>
</dbReference>
<dbReference type="AlphaFoldDB" id="A0A7G9GMN9"/>
<dbReference type="PANTHER" id="PTHR10438">
    <property type="entry name" value="THIOREDOXIN"/>
    <property type="match status" value="1"/>
</dbReference>
<organism evidence="2 3">
    <name type="scientific">[Eubacterium] hominis</name>
    <dbReference type="NCBI Taxonomy" id="2764325"/>
    <lineage>
        <taxon>Bacteria</taxon>
        <taxon>Bacillati</taxon>
        <taxon>Bacillota</taxon>
        <taxon>Erysipelotrichia</taxon>
        <taxon>Erysipelotrichales</taxon>
        <taxon>Erysipelotrichaceae</taxon>
        <taxon>Amedibacillus</taxon>
    </lineage>
</organism>
<keyword evidence="3" id="KW-1185">Reference proteome</keyword>
<dbReference type="InterPro" id="IPR050620">
    <property type="entry name" value="Thioredoxin_H-type-like"/>
</dbReference>
<dbReference type="RefSeq" id="WP_117453704.1">
    <property type="nucleotide sequence ID" value="NZ_CP060636.1"/>
</dbReference>
<dbReference type="PANTHER" id="PTHR10438:SF468">
    <property type="entry name" value="THIOREDOXIN-1-RELATED"/>
    <property type="match status" value="1"/>
</dbReference>
<evidence type="ECO:0000313" key="3">
    <source>
        <dbReference type="Proteomes" id="UP000515856"/>
    </source>
</evidence>
<dbReference type="InterPro" id="IPR013766">
    <property type="entry name" value="Thioredoxin_domain"/>
</dbReference>
<reference evidence="2 3" key="1">
    <citation type="submission" date="2020-08" db="EMBL/GenBank/DDBJ databases">
        <authorList>
            <person name="Liu C."/>
            <person name="Sun Q."/>
        </authorList>
    </citation>
    <scope>NUCLEOTIDE SEQUENCE [LARGE SCALE GENOMIC DNA]</scope>
    <source>
        <strain evidence="2 3">NSJ-61</strain>
    </source>
</reference>
<dbReference type="KEGG" id="ehn:H9Q80_17795"/>
<evidence type="ECO:0000313" key="2">
    <source>
        <dbReference type="EMBL" id="QNM12071.1"/>
    </source>
</evidence>